<dbReference type="Proteomes" id="UP000470771">
    <property type="component" value="Unassembled WGS sequence"/>
</dbReference>
<dbReference type="PROSITE" id="PS51257">
    <property type="entry name" value="PROKAR_LIPOPROTEIN"/>
    <property type="match status" value="1"/>
</dbReference>
<proteinExistence type="predicted"/>
<gene>
    <name evidence="1" type="ORF">GQN54_03100</name>
</gene>
<dbReference type="RefSeq" id="WP_160631891.1">
    <property type="nucleotide sequence ID" value="NZ_WWNE01000004.1"/>
</dbReference>
<dbReference type="EMBL" id="WWNE01000004">
    <property type="protein sequence ID" value="NBG65087.1"/>
    <property type="molecule type" value="Genomic_DNA"/>
</dbReference>
<protein>
    <recommendedName>
        <fullName evidence="3">Lipoprotein</fullName>
    </recommendedName>
</protein>
<reference evidence="1 2" key="1">
    <citation type="submission" date="2019-12" db="EMBL/GenBank/DDBJ databases">
        <authorList>
            <person name="Zhao J."/>
        </authorList>
    </citation>
    <scope>NUCLEOTIDE SEQUENCE [LARGE SCALE GENOMIC DNA]</scope>
    <source>
        <strain evidence="1 2">S-15</strain>
    </source>
</reference>
<dbReference type="AlphaFoldDB" id="A0A6N9NIR3"/>
<accession>A0A6N9NIR3</accession>
<comment type="caution">
    <text evidence="1">The sequence shown here is derived from an EMBL/GenBank/DDBJ whole genome shotgun (WGS) entry which is preliminary data.</text>
</comment>
<evidence type="ECO:0008006" key="3">
    <source>
        <dbReference type="Google" id="ProtNLM"/>
    </source>
</evidence>
<evidence type="ECO:0000313" key="2">
    <source>
        <dbReference type="Proteomes" id="UP000470771"/>
    </source>
</evidence>
<name>A0A6N9NIR3_9FLAO</name>
<evidence type="ECO:0000313" key="1">
    <source>
        <dbReference type="EMBL" id="NBG65087.1"/>
    </source>
</evidence>
<keyword evidence="2" id="KW-1185">Reference proteome</keyword>
<organism evidence="1 2">
    <name type="scientific">Acidiluteibacter ferrifornacis</name>
    <dbReference type="NCBI Taxonomy" id="2692424"/>
    <lineage>
        <taxon>Bacteria</taxon>
        <taxon>Pseudomonadati</taxon>
        <taxon>Bacteroidota</taxon>
        <taxon>Flavobacteriia</taxon>
        <taxon>Flavobacteriales</taxon>
        <taxon>Cryomorphaceae</taxon>
        <taxon>Acidiluteibacter</taxon>
    </lineage>
</organism>
<sequence>MRAVFGIMLCVVVLFSCENGANRVDNKKQKVIQDSVQRKNSPLKQMESERPIVDKENMWVGVEYDKEKGDYYIEKPCDGHIPNIKLTKTTLVDDRGMDEPITYQVQELRNLDSDRQLLQLSYKWNDGELTDSIIIRKTDNHQGVYQWTRYPRYNGKPQDNFTSYFVFGEQISKIRTVKVECPDQKQIELEKKPFE</sequence>